<sequence>MDFEQEVLKFKSLDFHPDQFEFLSECLDSHKICQRAVGLEQSLPKRLLYLGKPSGTAFPSRLVETKDIEERPVRYVALSHSWSSLSEAEKRSIKTTADNKTLRAQAVDISAFPGNYQAVMVMCRSFGYEYFWMDSICILQDDDKEWQDESVRMKHVYGAAVLTFALNTSQAIFDMVRSNKGALDWGDITDEYARSMFKIDLHAKRIFESGILGSRAWCFQERHLSPRLLHILDDRVVMYECAQATMATNAPDLFGFRSFRRTTSGEKFFQLESSLRKLAVNQRLIEIKNGARSGLRVHLEYWPGYLLEYQRRALFDNKDNLTALAGIAESMQAEGHWTYLSGIWKEDLPRGMLWESTALSQTSHKRFRPYHAPTWSWSSVDGSTRTVPELVNSHGGVFGICERHKRDPEPFISLISGISIRTAGTGLDVHVDPLPPGSALELEGILIRCKCRRLDDQHKITGLFKSERTSIVAEGTIAFDVDSEACDGPLWCLPLVEKHLKPGWVKEPALRDCLGIGLQKVSVETLPGRVRTESLGEGEGEGEELVDRSQRMDLVQAESLEDHEERAIDTFRRVGFVRLTLTEGAWTDHLSSLELLRII</sequence>
<dbReference type="AlphaFoldDB" id="A0A0D2CEC1"/>
<dbReference type="OrthoDB" id="5125733at2759"/>
<proteinExistence type="predicted"/>
<evidence type="ECO:0000259" key="1">
    <source>
        <dbReference type="Pfam" id="PF06985"/>
    </source>
</evidence>
<name>A0A0D2CEC1_9EURO</name>
<dbReference type="Pfam" id="PF06985">
    <property type="entry name" value="HET"/>
    <property type="match status" value="1"/>
</dbReference>
<keyword evidence="3" id="KW-1185">Reference proteome</keyword>
<reference evidence="2 3" key="1">
    <citation type="submission" date="2015-01" db="EMBL/GenBank/DDBJ databases">
        <title>The Genome Sequence of Cladophialophora immunda CBS83496.</title>
        <authorList>
            <consortium name="The Broad Institute Genomics Platform"/>
            <person name="Cuomo C."/>
            <person name="de Hoog S."/>
            <person name="Gorbushina A."/>
            <person name="Stielow B."/>
            <person name="Teixiera M."/>
            <person name="Abouelleil A."/>
            <person name="Chapman S.B."/>
            <person name="Priest M."/>
            <person name="Young S.K."/>
            <person name="Wortman J."/>
            <person name="Nusbaum C."/>
            <person name="Birren B."/>
        </authorList>
    </citation>
    <scope>NUCLEOTIDE SEQUENCE [LARGE SCALE GENOMIC DNA]</scope>
    <source>
        <strain evidence="2 3">CBS 83496</strain>
    </source>
</reference>
<dbReference type="STRING" id="569365.A0A0D2CEC1"/>
<gene>
    <name evidence="2" type="ORF">PV07_05282</name>
</gene>
<dbReference type="EMBL" id="KN847042">
    <property type="protein sequence ID" value="KIW29468.1"/>
    <property type="molecule type" value="Genomic_DNA"/>
</dbReference>
<organism evidence="2 3">
    <name type="scientific">Cladophialophora immunda</name>
    <dbReference type="NCBI Taxonomy" id="569365"/>
    <lineage>
        <taxon>Eukaryota</taxon>
        <taxon>Fungi</taxon>
        <taxon>Dikarya</taxon>
        <taxon>Ascomycota</taxon>
        <taxon>Pezizomycotina</taxon>
        <taxon>Eurotiomycetes</taxon>
        <taxon>Chaetothyriomycetidae</taxon>
        <taxon>Chaetothyriales</taxon>
        <taxon>Herpotrichiellaceae</taxon>
        <taxon>Cladophialophora</taxon>
    </lineage>
</organism>
<dbReference type="HOGENOM" id="CLU_002639_8_3_1"/>
<feature type="domain" description="Heterokaryon incompatibility" evidence="1">
    <location>
        <begin position="75"/>
        <end position="221"/>
    </location>
</feature>
<protein>
    <recommendedName>
        <fullName evidence="1">Heterokaryon incompatibility domain-containing protein</fullName>
    </recommendedName>
</protein>
<dbReference type="PANTHER" id="PTHR33112">
    <property type="entry name" value="DOMAIN PROTEIN, PUTATIVE-RELATED"/>
    <property type="match status" value="1"/>
</dbReference>
<dbReference type="VEuPathDB" id="FungiDB:PV07_05282"/>
<dbReference type="PANTHER" id="PTHR33112:SF16">
    <property type="entry name" value="HETEROKARYON INCOMPATIBILITY DOMAIN-CONTAINING PROTEIN"/>
    <property type="match status" value="1"/>
</dbReference>
<evidence type="ECO:0000313" key="3">
    <source>
        <dbReference type="Proteomes" id="UP000054466"/>
    </source>
</evidence>
<evidence type="ECO:0000313" key="2">
    <source>
        <dbReference type="EMBL" id="KIW29468.1"/>
    </source>
</evidence>
<dbReference type="InterPro" id="IPR010730">
    <property type="entry name" value="HET"/>
</dbReference>
<dbReference type="Proteomes" id="UP000054466">
    <property type="component" value="Unassembled WGS sequence"/>
</dbReference>
<accession>A0A0D2CEC1</accession>
<dbReference type="GeneID" id="27344476"/>
<dbReference type="RefSeq" id="XP_016249684.1">
    <property type="nucleotide sequence ID" value="XM_016392165.1"/>
</dbReference>